<dbReference type="GO" id="GO:0000139">
    <property type="term" value="C:Golgi membrane"/>
    <property type="evidence" value="ECO:0007669"/>
    <property type="project" value="UniProtKB-SubCell"/>
</dbReference>
<keyword evidence="10" id="KW-0472">Membrane</keyword>
<organism evidence="12">
    <name type="scientific">Soboliphyme baturini</name>
    <dbReference type="NCBI Taxonomy" id="241478"/>
    <lineage>
        <taxon>Eukaryota</taxon>
        <taxon>Metazoa</taxon>
        <taxon>Ecdysozoa</taxon>
        <taxon>Nematoda</taxon>
        <taxon>Enoplea</taxon>
        <taxon>Dorylaimia</taxon>
        <taxon>Dioctophymatida</taxon>
        <taxon>Dioctophymatoidea</taxon>
        <taxon>Soboliphymatidae</taxon>
        <taxon>Soboliphyme</taxon>
    </lineage>
</organism>
<evidence type="ECO:0000259" key="11">
    <source>
        <dbReference type="Pfam" id="PF06957"/>
    </source>
</evidence>
<keyword evidence="5" id="KW-0853">WD repeat</keyword>
<dbReference type="WBParaSite" id="SBAD_0000676301-mRNA-1">
    <property type="protein sequence ID" value="SBAD_0000676301-mRNA-1"/>
    <property type="gene ID" value="SBAD_0000676301"/>
</dbReference>
<keyword evidence="8" id="KW-0653">Protein transport</keyword>
<feature type="domain" description="Coatomer alpha subunit C-terminal" evidence="11">
    <location>
        <begin position="137"/>
        <end position="551"/>
    </location>
</feature>
<keyword evidence="9" id="KW-0333">Golgi apparatus</keyword>
<comment type="subcellular location">
    <subcellularLocation>
        <location evidence="2">Cytoplasm</location>
    </subcellularLocation>
    <subcellularLocation>
        <location evidence="1">Golgi apparatus membrane</location>
        <topology evidence="1">Peripheral membrane protein</topology>
        <orientation evidence="1">Cytoplasmic side</orientation>
    </subcellularLocation>
</comment>
<evidence type="ECO:0000256" key="9">
    <source>
        <dbReference type="ARBA" id="ARBA00023034"/>
    </source>
</evidence>
<dbReference type="AlphaFoldDB" id="A0A183ISB2"/>
<proteinExistence type="predicted"/>
<keyword evidence="6" id="KW-0677">Repeat</keyword>
<evidence type="ECO:0000313" key="12">
    <source>
        <dbReference type="WBParaSite" id="SBAD_0000676301-mRNA-1"/>
    </source>
</evidence>
<dbReference type="GO" id="GO:0030126">
    <property type="term" value="C:COPI vesicle coat"/>
    <property type="evidence" value="ECO:0007669"/>
    <property type="project" value="InterPro"/>
</dbReference>
<evidence type="ECO:0000256" key="8">
    <source>
        <dbReference type="ARBA" id="ARBA00022927"/>
    </source>
</evidence>
<dbReference type="InterPro" id="IPR010714">
    <property type="entry name" value="Coatomer_asu_C"/>
</dbReference>
<evidence type="ECO:0000256" key="4">
    <source>
        <dbReference type="ARBA" id="ARBA00022490"/>
    </source>
</evidence>
<dbReference type="FunFam" id="1.25.40.470:FF:000002">
    <property type="entry name" value="Coatomer subunit alpha"/>
    <property type="match status" value="1"/>
</dbReference>
<evidence type="ECO:0000256" key="7">
    <source>
        <dbReference type="ARBA" id="ARBA00022892"/>
    </source>
</evidence>
<evidence type="ECO:0000256" key="6">
    <source>
        <dbReference type="ARBA" id="ARBA00022737"/>
    </source>
</evidence>
<name>A0A183ISB2_9BILA</name>
<reference evidence="12" key="1">
    <citation type="submission" date="2016-06" db="UniProtKB">
        <authorList>
            <consortium name="WormBaseParasite"/>
        </authorList>
    </citation>
    <scope>IDENTIFICATION</scope>
</reference>
<sequence>LNNSFQGNHQIVEIAYQRTKRFDKLLFLYFLTGNSEKLTKMLKIAELRKDYCGWFEVALYLGEVSERLKILVGCGQFALAYVTAVTYGLQEEAVALATNIESSGGQLPAIDPNTILLMPRPSIRQLTENWPRLVTSKSLFECQFPKVGTGAVSALPVAAEGEVEEGWGEDTEFAVDDEFKEAAEELTVNGKAEMEVGEEAGWEVEGDIELPPDLLESAGSGTLKGGGGGALYVPPSMGQPPTYRWTNQSRLPVEFVLAASFDSAFRLLNQQIAVVNFEPFKPLFMLTLARSRAAFSSFSCTNTLFCYPLRTSKDASSKVFPVVGFKLNDLASHLQASLLCYQLTTSGKFMESLTKFHRLLLSVPMLLVDTKQEIAEAQELIRICREYLVGIKMEMKRKEMPKETKDDLVRSAEMAAYFTHCDLQPVHKILTLRTAINLLFKMKNYKTCASMCYRVLELGPKPEIAHHVRKLLVACEKDPRDEQPLNYDEHNPFSICAETYKPIYRGKACTVCPFCKASYIPQMQGKLCNVCEVSEIGKDCTGLKVCPLQFK</sequence>
<protein>
    <submittedName>
        <fullName evidence="12">COPI_C domain-containing protein</fullName>
    </submittedName>
</protein>
<dbReference type="GO" id="GO:0016192">
    <property type="term" value="P:vesicle-mediated transport"/>
    <property type="evidence" value="ECO:0007669"/>
    <property type="project" value="UniProtKB-KW"/>
</dbReference>
<evidence type="ECO:0000256" key="2">
    <source>
        <dbReference type="ARBA" id="ARBA00004496"/>
    </source>
</evidence>
<keyword evidence="4" id="KW-0963">Cytoplasm</keyword>
<evidence type="ECO:0000256" key="10">
    <source>
        <dbReference type="ARBA" id="ARBA00023136"/>
    </source>
</evidence>
<dbReference type="GO" id="GO:0006886">
    <property type="term" value="P:intracellular protein transport"/>
    <property type="evidence" value="ECO:0007669"/>
    <property type="project" value="InterPro"/>
</dbReference>
<dbReference type="GO" id="GO:0005198">
    <property type="term" value="F:structural molecule activity"/>
    <property type="evidence" value="ECO:0007669"/>
    <property type="project" value="InterPro"/>
</dbReference>
<dbReference type="Gene3D" id="1.25.40.470">
    <property type="match status" value="1"/>
</dbReference>
<keyword evidence="3" id="KW-0813">Transport</keyword>
<evidence type="ECO:0000256" key="5">
    <source>
        <dbReference type="ARBA" id="ARBA00022574"/>
    </source>
</evidence>
<accession>A0A183ISB2</accession>
<evidence type="ECO:0000256" key="1">
    <source>
        <dbReference type="ARBA" id="ARBA00004255"/>
    </source>
</evidence>
<keyword evidence="7" id="KW-0931">ER-Golgi transport</keyword>
<dbReference type="Pfam" id="PF06957">
    <property type="entry name" value="COPI_C"/>
    <property type="match status" value="1"/>
</dbReference>
<evidence type="ECO:0000256" key="3">
    <source>
        <dbReference type="ARBA" id="ARBA00022448"/>
    </source>
</evidence>